<feature type="non-terminal residue" evidence="1">
    <location>
        <position position="151"/>
    </location>
</feature>
<dbReference type="OrthoDB" id="103403at2759"/>
<dbReference type="AlphaFoldDB" id="V9E304"/>
<proteinExistence type="predicted"/>
<evidence type="ECO:0000313" key="1">
    <source>
        <dbReference type="EMBL" id="ETI33439.1"/>
    </source>
</evidence>
<dbReference type="HOGENOM" id="CLU_1736291_0_0_1"/>
<name>V9E304_PHYNI</name>
<comment type="caution">
    <text evidence="1">The sequence shown here is derived from an EMBL/GenBank/DDBJ whole genome shotgun (WGS) entry which is preliminary data.</text>
</comment>
<reference evidence="1 2" key="1">
    <citation type="submission" date="2013-11" db="EMBL/GenBank/DDBJ databases">
        <title>The Genome Sequence of Phytophthora parasitica P1569.</title>
        <authorList>
            <consortium name="The Broad Institute Genomics Platform"/>
            <person name="Russ C."/>
            <person name="Tyler B."/>
            <person name="Panabieres F."/>
            <person name="Shan W."/>
            <person name="Tripathy S."/>
            <person name="Grunwald N."/>
            <person name="Machado M."/>
            <person name="Johnson C.S."/>
            <person name="Arredondo F."/>
            <person name="Hong C."/>
            <person name="Coffey M."/>
            <person name="Young S.K."/>
            <person name="Zeng Q."/>
            <person name="Gargeya S."/>
            <person name="Fitzgerald M."/>
            <person name="Abouelleil A."/>
            <person name="Alvarado L."/>
            <person name="Chapman S.B."/>
            <person name="Gainer-Dewar J."/>
            <person name="Goldberg J."/>
            <person name="Griggs A."/>
            <person name="Gujja S."/>
            <person name="Hansen M."/>
            <person name="Howarth C."/>
            <person name="Imamovic A."/>
            <person name="Ireland A."/>
            <person name="Larimer J."/>
            <person name="McCowan C."/>
            <person name="Murphy C."/>
            <person name="Pearson M."/>
            <person name="Poon T.W."/>
            <person name="Priest M."/>
            <person name="Roberts A."/>
            <person name="Saif S."/>
            <person name="Shea T."/>
            <person name="Sykes S."/>
            <person name="Wortman J."/>
            <person name="Nusbaum C."/>
            <person name="Birren B."/>
        </authorList>
    </citation>
    <scope>NUCLEOTIDE SEQUENCE [LARGE SCALE GENOMIC DNA]</scope>
    <source>
        <strain evidence="1 2">P1569</strain>
    </source>
</reference>
<gene>
    <name evidence="1" type="ORF">F443_19883</name>
</gene>
<accession>V9E304</accession>
<dbReference type="Proteomes" id="UP000018721">
    <property type="component" value="Unassembled WGS sequence"/>
</dbReference>
<sequence>MGNYAPDSNRAFESSRDCKRLKAERLLSNAPPRLKGLGECSEANMRTACTLTKIENSLLPDKISALFHVVEIIDEMLMSPEEAVIKSAGTNQLRWINRLLETFDGDLTAVILRAAANGHLDMMQRLVHEIGERAANESHDMTKNSMILMGI</sequence>
<organism evidence="1 2">
    <name type="scientific">Phytophthora nicotianae P1569</name>
    <dbReference type="NCBI Taxonomy" id="1317065"/>
    <lineage>
        <taxon>Eukaryota</taxon>
        <taxon>Sar</taxon>
        <taxon>Stramenopiles</taxon>
        <taxon>Oomycota</taxon>
        <taxon>Peronosporomycetes</taxon>
        <taxon>Peronosporales</taxon>
        <taxon>Peronosporaceae</taxon>
        <taxon>Phytophthora</taxon>
    </lineage>
</organism>
<keyword evidence="2" id="KW-1185">Reference proteome</keyword>
<dbReference type="EMBL" id="ANIZ01003450">
    <property type="protein sequence ID" value="ETI33439.1"/>
    <property type="molecule type" value="Genomic_DNA"/>
</dbReference>
<protein>
    <submittedName>
        <fullName evidence="1">Uncharacterized protein</fullName>
    </submittedName>
</protein>
<evidence type="ECO:0000313" key="2">
    <source>
        <dbReference type="Proteomes" id="UP000018721"/>
    </source>
</evidence>